<sequence length="337" mass="37512">MFDLCPAGPRDLYLARPHREPHSPYRIGRFFLFLNFNIMSAKKVVDYKGRVLFLHGFTQSSSVFYAKTSALRKKLKALKYQAVYLNAPYNLTPAQLPSSDALSKFNSVAAEPDEATNYRAWWYRDASGRVNLDDAINAIRRYINDGEIIDGSPEDQKVKQDLLLESESSETDTKSTETRESDASSSKVTSVPPVVGVIGFSQGACLAGALVNNFEAAFGIPLKFAILYSGFKLDTKLMPEYTSLYTQDDGESTEARVLHVIGELDTIVGDDRAYTFYDISKKNSHVLKHPGGHFVPNSKLLVNQVTNWIESLDAEEKKRGITGDADLADDLFEKLGL</sequence>
<protein>
    <submittedName>
        <fullName evidence="4">Serine hydrolase FSH1</fullName>
    </submittedName>
</protein>
<dbReference type="SUPFAM" id="SSF53474">
    <property type="entry name" value="alpha/beta-Hydrolases"/>
    <property type="match status" value="1"/>
</dbReference>
<dbReference type="InterPro" id="IPR050593">
    <property type="entry name" value="LovG"/>
</dbReference>
<accession>A0A4P6XGA4</accession>
<dbReference type="GO" id="GO:0016787">
    <property type="term" value="F:hydrolase activity"/>
    <property type="evidence" value="ECO:0007669"/>
    <property type="project" value="UniProtKB-KW"/>
</dbReference>
<dbReference type="GO" id="GO:0005634">
    <property type="term" value="C:nucleus"/>
    <property type="evidence" value="ECO:0007669"/>
    <property type="project" value="TreeGrafter"/>
</dbReference>
<evidence type="ECO:0000256" key="2">
    <source>
        <dbReference type="SAM" id="MobiDB-lite"/>
    </source>
</evidence>
<dbReference type="Pfam" id="PF03959">
    <property type="entry name" value="FSH1"/>
    <property type="match status" value="1"/>
</dbReference>
<reference evidence="5" key="1">
    <citation type="submission" date="2019-03" db="EMBL/GenBank/DDBJ databases">
        <title>Snf2 controls pulcherriminic acid biosynthesis and connects pigmentation and antifungal activity of the yeast Metschnikowia pulcherrima.</title>
        <authorList>
            <person name="Gore-Lloyd D."/>
            <person name="Sumann I."/>
            <person name="Brachmann A.O."/>
            <person name="Schneeberger K."/>
            <person name="Ortiz-Merino R.A."/>
            <person name="Moreno-Beltran M."/>
            <person name="Schlaefli M."/>
            <person name="Kirner P."/>
            <person name="Santos Kron A."/>
            <person name="Wolfe K.H."/>
            <person name="Piel J."/>
            <person name="Ahrens C.H."/>
            <person name="Henk D."/>
            <person name="Freimoser F.M."/>
        </authorList>
    </citation>
    <scope>NUCLEOTIDE SEQUENCE [LARGE SCALE GENOMIC DNA]</scope>
    <source>
        <strain evidence="5">APC 1.2</strain>
    </source>
</reference>
<dbReference type="GO" id="GO:0005737">
    <property type="term" value="C:cytoplasm"/>
    <property type="evidence" value="ECO:0007669"/>
    <property type="project" value="TreeGrafter"/>
</dbReference>
<evidence type="ECO:0000313" key="4">
    <source>
        <dbReference type="EMBL" id="QBM85505.1"/>
    </source>
</evidence>
<name>A0A4P6XGA4_9ASCO</name>
<evidence type="ECO:0000256" key="1">
    <source>
        <dbReference type="ARBA" id="ARBA00022801"/>
    </source>
</evidence>
<dbReference type="InterPro" id="IPR005645">
    <property type="entry name" value="FSH-like_dom"/>
</dbReference>
<dbReference type="PANTHER" id="PTHR48070">
    <property type="entry name" value="ESTERASE OVCA2"/>
    <property type="match status" value="1"/>
</dbReference>
<dbReference type="InterPro" id="IPR029058">
    <property type="entry name" value="AB_hydrolase_fold"/>
</dbReference>
<dbReference type="PANTHER" id="PTHR48070:SF6">
    <property type="entry name" value="ESTERASE OVCA2"/>
    <property type="match status" value="1"/>
</dbReference>
<dbReference type="Proteomes" id="UP000292447">
    <property type="component" value="Chromosome I"/>
</dbReference>
<gene>
    <name evidence="4" type="primary">MPUL0A01250</name>
    <name evidence="4" type="ORF">METSCH_A01250</name>
</gene>
<keyword evidence="1 4" id="KW-0378">Hydrolase</keyword>
<dbReference type="STRING" id="2163413.A0A4P6XGA4"/>
<evidence type="ECO:0000259" key="3">
    <source>
        <dbReference type="Pfam" id="PF03959"/>
    </source>
</evidence>
<organism evidence="4 5">
    <name type="scientific">Metschnikowia aff. pulcherrima</name>
    <dbReference type="NCBI Taxonomy" id="2163413"/>
    <lineage>
        <taxon>Eukaryota</taxon>
        <taxon>Fungi</taxon>
        <taxon>Dikarya</taxon>
        <taxon>Ascomycota</taxon>
        <taxon>Saccharomycotina</taxon>
        <taxon>Pichiomycetes</taxon>
        <taxon>Metschnikowiaceae</taxon>
        <taxon>Metschnikowia</taxon>
    </lineage>
</organism>
<keyword evidence="5" id="KW-1185">Reference proteome</keyword>
<feature type="domain" description="Serine hydrolase" evidence="3">
    <location>
        <begin position="48"/>
        <end position="304"/>
    </location>
</feature>
<feature type="compositionally biased region" description="Basic and acidic residues" evidence="2">
    <location>
        <begin position="171"/>
        <end position="182"/>
    </location>
</feature>
<proteinExistence type="predicted"/>
<dbReference type="Gene3D" id="3.40.50.1820">
    <property type="entry name" value="alpha/beta hydrolase"/>
    <property type="match status" value="1"/>
</dbReference>
<feature type="region of interest" description="Disordered" evidence="2">
    <location>
        <begin position="164"/>
        <end position="189"/>
    </location>
</feature>
<dbReference type="AlphaFoldDB" id="A0A4P6XGA4"/>
<evidence type="ECO:0000313" key="5">
    <source>
        <dbReference type="Proteomes" id="UP000292447"/>
    </source>
</evidence>
<dbReference type="EMBL" id="CP034456">
    <property type="protein sequence ID" value="QBM85505.1"/>
    <property type="molecule type" value="Genomic_DNA"/>
</dbReference>